<keyword evidence="7" id="KW-1071">Ligand-gated ion channel</keyword>
<sequence>MRLYRLWDILIVIGATLTAIKIPLQLVIEASLIEDLVYLDWAISVLFATDLFLNFFRLPAQKGQNTHNRRIRSTHYFKGWFWVDFLAAIPFHLFYWLPLLQLIRLIKLARVAQLFHPRRRKPMQHSTVFRLAFFFFWLGLASHWLACGWLALSGPFDVPYGWGDYVRSLYWCVTTLTTVGYGDVTPSTNVQMVYTMFVMVLGVGMYGYVIGNIANLLANIDLARAHYLENMERLSTFLKYRKIPDELQHRIYDYYGYLWEHRLGYDESAVLSELPACLKAEVSLVLKQDFIERIPFLKGASQELVRDITFELRPVVFTPGTFIFRAGKTGRNLYFISHGQVEIISPDGKTIYNTLGAGDFFGEIALLSSQPRTASVRTIDYSDMYTIDRETFERVLAHYPDFAKHVHDIARERLGEDGGVDITQD</sequence>
<dbReference type="GO" id="GO:0005221">
    <property type="term" value="F:intracellularly cyclic nucleotide-activated monoatomic cation channel activity"/>
    <property type="evidence" value="ECO:0007669"/>
    <property type="project" value="InterPro"/>
</dbReference>
<dbReference type="Pfam" id="PF00027">
    <property type="entry name" value="cNMP_binding"/>
    <property type="match status" value="1"/>
</dbReference>
<dbReference type="FunFam" id="1.10.287.630:FF:000001">
    <property type="entry name" value="Cyclic nucleotide-gated channel alpha 3"/>
    <property type="match status" value="1"/>
</dbReference>
<keyword evidence="8" id="KW-0407">Ion channel</keyword>
<accession>A0A0F9DDP5</accession>
<evidence type="ECO:0000313" key="11">
    <source>
        <dbReference type="EMBL" id="KKL59764.1"/>
    </source>
</evidence>
<dbReference type="PANTHER" id="PTHR45638:SF11">
    <property type="entry name" value="CYCLIC NUCLEOTIDE-GATED CATION CHANNEL SUBUNIT A"/>
    <property type="match status" value="1"/>
</dbReference>
<dbReference type="SUPFAM" id="SSF51206">
    <property type="entry name" value="cAMP-binding domain-like"/>
    <property type="match status" value="1"/>
</dbReference>
<dbReference type="GO" id="GO:0044877">
    <property type="term" value="F:protein-containing complex binding"/>
    <property type="evidence" value="ECO:0007669"/>
    <property type="project" value="TreeGrafter"/>
</dbReference>
<evidence type="ECO:0000259" key="10">
    <source>
        <dbReference type="PROSITE" id="PS50042"/>
    </source>
</evidence>
<keyword evidence="4 9" id="KW-1133">Transmembrane helix</keyword>
<dbReference type="Pfam" id="PF00520">
    <property type="entry name" value="Ion_trans"/>
    <property type="match status" value="1"/>
</dbReference>
<dbReference type="InterPro" id="IPR000595">
    <property type="entry name" value="cNMP-bd_dom"/>
</dbReference>
<evidence type="ECO:0000256" key="5">
    <source>
        <dbReference type="ARBA" id="ARBA00023065"/>
    </source>
</evidence>
<dbReference type="InterPro" id="IPR014710">
    <property type="entry name" value="RmlC-like_jellyroll"/>
</dbReference>
<dbReference type="PRINTS" id="PR01333">
    <property type="entry name" value="2POREKCHANEL"/>
</dbReference>
<dbReference type="SUPFAM" id="SSF81324">
    <property type="entry name" value="Voltage-gated potassium channels"/>
    <property type="match status" value="1"/>
</dbReference>
<dbReference type="Gene3D" id="2.60.120.10">
    <property type="entry name" value="Jelly Rolls"/>
    <property type="match status" value="1"/>
</dbReference>
<proteinExistence type="predicted"/>
<dbReference type="GO" id="GO:0005267">
    <property type="term" value="F:potassium channel activity"/>
    <property type="evidence" value="ECO:0007669"/>
    <property type="project" value="InterPro"/>
</dbReference>
<feature type="transmembrane region" description="Helical" evidence="9">
    <location>
        <begin position="127"/>
        <end position="152"/>
    </location>
</feature>
<feature type="domain" description="Cyclic nucleotide-binding" evidence="10">
    <location>
        <begin position="296"/>
        <end position="396"/>
    </location>
</feature>
<dbReference type="AlphaFoldDB" id="A0A0F9DDP5"/>
<dbReference type="Gene3D" id="1.10.287.70">
    <property type="match status" value="1"/>
</dbReference>
<comment type="subcellular location">
    <subcellularLocation>
        <location evidence="1">Membrane</location>
        <topology evidence="1">Multi-pass membrane protein</topology>
    </subcellularLocation>
</comment>
<dbReference type="EMBL" id="LAZR01029376">
    <property type="protein sequence ID" value="KKL59764.1"/>
    <property type="molecule type" value="Genomic_DNA"/>
</dbReference>
<gene>
    <name evidence="11" type="ORF">LCGC14_2212060</name>
</gene>
<name>A0A0F9DDP5_9ZZZZ</name>
<feature type="transmembrane region" description="Helical" evidence="9">
    <location>
        <begin position="6"/>
        <end position="24"/>
    </location>
</feature>
<evidence type="ECO:0000256" key="9">
    <source>
        <dbReference type="SAM" id="Phobius"/>
    </source>
</evidence>
<evidence type="ECO:0000256" key="7">
    <source>
        <dbReference type="ARBA" id="ARBA00023286"/>
    </source>
</evidence>
<dbReference type="InterPro" id="IPR050866">
    <property type="entry name" value="CNG_cation_channel"/>
</dbReference>
<evidence type="ECO:0000256" key="2">
    <source>
        <dbReference type="ARBA" id="ARBA00022448"/>
    </source>
</evidence>
<feature type="transmembrane region" description="Helical" evidence="9">
    <location>
        <begin position="80"/>
        <end position="106"/>
    </location>
</feature>
<dbReference type="Gene3D" id="1.10.287.630">
    <property type="entry name" value="Helix hairpin bin"/>
    <property type="match status" value="1"/>
</dbReference>
<dbReference type="GO" id="GO:0016020">
    <property type="term" value="C:membrane"/>
    <property type="evidence" value="ECO:0007669"/>
    <property type="project" value="UniProtKB-SubCell"/>
</dbReference>
<reference evidence="11" key="1">
    <citation type="journal article" date="2015" name="Nature">
        <title>Complex archaea that bridge the gap between prokaryotes and eukaryotes.</title>
        <authorList>
            <person name="Spang A."/>
            <person name="Saw J.H."/>
            <person name="Jorgensen S.L."/>
            <person name="Zaremba-Niedzwiedzka K."/>
            <person name="Martijn J."/>
            <person name="Lind A.E."/>
            <person name="van Eijk R."/>
            <person name="Schleper C."/>
            <person name="Guy L."/>
            <person name="Ettema T.J."/>
        </authorList>
    </citation>
    <scope>NUCLEOTIDE SEQUENCE</scope>
</reference>
<feature type="transmembrane region" description="Helical" evidence="9">
    <location>
        <begin position="193"/>
        <end position="218"/>
    </location>
</feature>
<comment type="caution">
    <text evidence="11">The sequence shown here is derived from an EMBL/GenBank/DDBJ whole genome shotgun (WGS) entry which is preliminary data.</text>
</comment>
<evidence type="ECO:0000256" key="6">
    <source>
        <dbReference type="ARBA" id="ARBA00023136"/>
    </source>
</evidence>
<evidence type="ECO:0000256" key="1">
    <source>
        <dbReference type="ARBA" id="ARBA00004141"/>
    </source>
</evidence>
<keyword evidence="6 9" id="KW-0472">Membrane</keyword>
<evidence type="ECO:0000256" key="8">
    <source>
        <dbReference type="ARBA" id="ARBA00023303"/>
    </source>
</evidence>
<feature type="transmembrane region" description="Helical" evidence="9">
    <location>
        <begin position="36"/>
        <end position="60"/>
    </location>
</feature>
<dbReference type="InterPro" id="IPR005821">
    <property type="entry name" value="Ion_trans_dom"/>
</dbReference>
<dbReference type="InterPro" id="IPR018490">
    <property type="entry name" value="cNMP-bd_dom_sf"/>
</dbReference>
<keyword evidence="2" id="KW-0813">Transport</keyword>
<organism evidence="11">
    <name type="scientific">marine sediment metagenome</name>
    <dbReference type="NCBI Taxonomy" id="412755"/>
    <lineage>
        <taxon>unclassified sequences</taxon>
        <taxon>metagenomes</taxon>
        <taxon>ecological metagenomes</taxon>
    </lineage>
</organism>
<evidence type="ECO:0000256" key="4">
    <source>
        <dbReference type="ARBA" id="ARBA00022989"/>
    </source>
</evidence>
<dbReference type="PROSITE" id="PS00889">
    <property type="entry name" value="CNMP_BINDING_2"/>
    <property type="match status" value="1"/>
</dbReference>
<dbReference type="SMART" id="SM00100">
    <property type="entry name" value="cNMP"/>
    <property type="match status" value="1"/>
</dbReference>
<protein>
    <recommendedName>
        <fullName evidence="10">Cyclic nucleotide-binding domain-containing protein</fullName>
    </recommendedName>
</protein>
<evidence type="ECO:0000256" key="3">
    <source>
        <dbReference type="ARBA" id="ARBA00022692"/>
    </source>
</evidence>
<keyword evidence="5" id="KW-0406">Ion transport</keyword>
<dbReference type="InterPro" id="IPR003280">
    <property type="entry name" value="2pore_dom_K_chnl"/>
</dbReference>
<dbReference type="PANTHER" id="PTHR45638">
    <property type="entry name" value="CYCLIC NUCLEOTIDE-GATED CATION CHANNEL SUBUNIT A"/>
    <property type="match status" value="1"/>
</dbReference>
<keyword evidence="3 9" id="KW-0812">Transmembrane</keyword>
<dbReference type="InterPro" id="IPR018488">
    <property type="entry name" value="cNMP-bd_CS"/>
</dbReference>
<dbReference type="CDD" id="cd00038">
    <property type="entry name" value="CAP_ED"/>
    <property type="match status" value="1"/>
</dbReference>
<dbReference type="PROSITE" id="PS50042">
    <property type="entry name" value="CNMP_BINDING_3"/>
    <property type="match status" value="1"/>
</dbReference>